<dbReference type="PROSITE" id="PS50294">
    <property type="entry name" value="WD_REPEATS_REGION"/>
    <property type="match status" value="1"/>
</dbReference>
<comment type="caution">
    <text evidence="2">The sequence shown here is derived from an EMBL/GenBank/DDBJ whole genome shotgun (WGS) entry which is preliminary data.</text>
</comment>
<dbReference type="InterPro" id="IPR032847">
    <property type="entry name" value="PRPF17"/>
</dbReference>
<dbReference type="Pfam" id="PF00400">
    <property type="entry name" value="WD40"/>
    <property type="match status" value="1"/>
</dbReference>
<keyword evidence="1" id="KW-0853">WD repeat</keyword>
<dbReference type="PANTHER" id="PTHR43979">
    <property type="entry name" value="PRE-MRNA-PROCESSING FACTOR 17"/>
    <property type="match status" value="1"/>
</dbReference>
<dbReference type="SUPFAM" id="SSF50998">
    <property type="entry name" value="Quinoprotein alcohol dehydrogenase-like"/>
    <property type="match status" value="1"/>
</dbReference>
<feature type="non-terminal residue" evidence="2">
    <location>
        <position position="115"/>
    </location>
</feature>
<sequence>QGVRDIAFTSDGRRFYSVSYDKNVQYWDTETGQVISTFTNKKTPFCVSVHPDPSQQNVILTGCSNKRAVQWDTNTCTIVQDGARARSFGRVLGFFRPLRPRGGAGASARSYASLW</sequence>
<accession>A0ABN9XFL6</accession>
<evidence type="ECO:0000256" key="1">
    <source>
        <dbReference type="PROSITE-ProRule" id="PRU00221"/>
    </source>
</evidence>
<name>A0ABN9XFL6_9DINO</name>
<evidence type="ECO:0000313" key="2">
    <source>
        <dbReference type="EMBL" id="CAK0896911.1"/>
    </source>
</evidence>
<reference evidence="2" key="1">
    <citation type="submission" date="2023-10" db="EMBL/GenBank/DDBJ databases">
        <authorList>
            <person name="Chen Y."/>
            <person name="Shah S."/>
            <person name="Dougan E. K."/>
            <person name="Thang M."/>
            <person name="Chan C."/>
        </authorList>
    </citation>
    <scope>NUCLEOTIDE SEQUENCE [LARGE SCALE GENOMIC DNA]</scope>
</reference>
<keyword evidence="3" id="KW-1185">Reference proteome</keyword>
<dbReference type="InterPro" id="IPR015943">
    <property type="entry name" value="WD40/YVTN_repeat-like_dom_sf"/>
</dbReference>
<feature type="non-terminal residue" evidence="2">
    <location>
        <position position="1"/>
    </location>
</feature>
<dbReference type="Proteomes" id="UP001189429">
    <property type="component" value="Unassembled WGS sequence"/>
</dbReference>
<proteinExistence type="predicted"/>
<evidence type="ECO:0000313" key="3">
    <source>
        <dbReference type="Proteomes" id="UP001189429"/>
    </source>
</evidence>
<dbReference type="PANTHER" id="PTHR43979:SF1">
    <property type="entry name" value="PRE-MRNA-PROCESSING FACTOR 17"/>
    <property type="match status" value="1"/>
</dbReference>
<dbReference type="InterPro" id="IPR001680">
    <property type="entry name" value="WD40_rpt"/>
</dbReference>
<dbReference type="EMBL" id="CAUYUJ010020257">
    <property type="protein sequence ID" value="CAK0896911.1"/>
    <property type="molecule type" value="Genomic_DNA"/>
</dbReference>
<feature type="repeat" description="WD" evidence="1">
    <location>
        <begin position="1"/>
        <end position="37"/>
    </location>
</feature>
<organism evidence="2 3">
    <name type="scientific">Prorocentrum cordatum</name>
    <dbReference type="NCBI Taxonomy" id="2364126"/>
    <lineage>
        <taxon>Eukaryota</taxon>
        <taxon>Sar</taxon>
        <taxon>Alveolata</taxon>
        <taxon>Dinophyceae</taxon>
        <taxon>Prorocentrales</taxon>
        <taxon>Prorocentraceae</taxon>
        <taxon>Prorocentrum</taxon>
    </lineage>
</organism>
<dbReference type="PROSITE" id="PS50082">
    <property type="entry name" value="WD_REPEATS_2"/>
    <property type="match status" value="1"/>
</dbReference>
<dbReference type="Gene3D" id="2.130.10.10">
    <property type="entry name" value="YVTN repeat-like/Quinoprotein amine dehydrogenase"/>
    <property type="match status" value="1"/>
</dbReference>
<protein>
    <submittedName>
        <fullName evidence="2">Uncharacterized protein</fullName>
    </submittedName>
</protein>
<dbReference type="InterPro" id="IPR011047">
    <property type="entry name" value="Quinoprotein_ADH-like_sf"/>
</dbReference>
<gene>
    <name evidence="2" type="ORF">PCOR1329_LOCUS75240</name>
</gene>